<dbReference type="RefSeq" id="WP_144887529.1">
    <property type="nucleotide sequence ID" value="NZ_VLLE01000005.1"/>
</dbReference>
<name>A0A562SGX8_9BACT</name>
<evidence type="ECO:0000313" key="2">
    <source>
        <dbReference type="Proteomes" id="UP000316167"/>
    </source>
</evidence>
<comment type="caution">
    <text evidence="1">The sequence shown here is derived from an EMBL/GenBank/DDBJ whole genome shotgun (WGS) entry which is preliminary data.</text>
</comment>
<dbReference type="AlphaFoldDB" id="A0A562SGX8"/>
<sequence>MGYRLTGSTSNAAKDAVGSFLKIYTIGGSDGLDFVRFPPGAIIERITITDPNATDVDVVINNVSRQIAFPNPIVTTTQISTLNAGSTDPKKYAIDQLDFLCGSLGLYNEIFGNGESYVRIQVLFLPPTAVLSFRYYVHPNFA</sequence>
<dbReference type="EMBL" id="VLLE01000005">
    <property type="protein sequence ID" value="TWI80521.1"/>
    <property type="molecule type" value="Genomic_DNA"/>
</dbReference>
<dbReference type="Proteomes" id="UP000316167">
    <property type="component" value="Unassembled WGS sequence"/>
</dbReference>
<proteinExistence type="predicted"/>
<protein>
    <submittedName>
        <fullName evidence="1">Uncharacterized protein</fullName>
    </submittedName>
</protein>
<keyword evidence="2" id="KW-1185">Reference proteome</keyword>
<reference evidence="1 2" key="1">
    <citation type="journal article" date="2015" name="Stand. Genomic Sci.">
        <title>Genomic Encyclopedia of Bacterial and Archaeal Type Strains, Phase III: the genomes of soil and plant-associated and newly described type strains.</title>
        <authorList>
            <person name="Whitman W.B."/>
            <person name="Woyke T."/>
            <person name="Klenk H.P."/>
            <person name="Zhou Y."/>
            <person name="Lilburn T.G."/>
            <person name="Beck B.J."/>
            <person name="De Vos P."/>
            <person name="Vandamme P."/>
            <person name="Eisen J.A."/>
            <person name="Garrity G."/>
            <person name="Hugenholtz P."/>
            <person name="Kyrpides N.C."/>
        </authorList>
    </citation>
    <scope>NUCLEOTIDE SEQUENCE [LARGE SCALE GENOMIC DNA]</scope>
    <source>
        <strain evidence="1 2">CGMCC 1.7271</strain>
    </source>
</reference>
<evidence type="ECO:0000313" key="1">
    <source>
        <dbReference type="EMBL" id="TWI80521.1"/>
    </source>
</evidence>
<organism evidence="1 2">
    <name type="scientific">Lacibacter cauensis</name>
    <dbReference type="NCBI Taxonomy" id="510947"/>
    <lineage>
        <taxon>Bacteria</taxon>
        <taxon>Pseudomonadati</taxon>
        <taxon>Bacteroidota</taxon>
        <taxon>Chitinophagia</taxon>
        <taxon>Chitinophagales</taxon>
        <taxon>Chitinophagaceae</taxon>
        <taxon>Lacibacter</taxon>
    </lineage>
</organism>
<accession>A0A562SGX8</accession>
<gene>
    <name evidence="1" type="ORF">IQ13_3199</name>
</gene>